<evidence type="ECO:0000313" key="4">
    <source>
        <dbReference type="Proteomes" id="UP001595530"/>
    </source>
</evidence>
<dbReference type="Proteomes" id="UP001595530">
    <property type="component" value="Unassembled WGS sequence"/>
</dbReference>
<accession>A0ABV7F9U2</accession>
<name>A0ABV7F9U2_9BURK</name>
<sequence>MKPAQFDAIAKLISSREPTKSAARRVLVDGSAPVDAAREFDISRQSVGNTVARFKAAEDTILTAYKPIEKSA</sequence>
<proteinExistence type="predicted"/>
<dbReference type="Gene3D" id="1.10.10.2690">
    <property type="match status" value="1"/>
</dbReference>
<evidence type="ECO:0000313" key="3">
    <source>
        <dbReference type="EMBL" id="MFC3110846.1"/>
    </source>
</evidence>
<evidence type="ECO:0008006" key="5">
    <source>
        <dbReference type="Google" id="ProtNLM"/>
    </source>
</evidence>
<dbReference type="EMBL" id="JBHRTP010000091">
    <property type="protein sequence ID" value="MFC3110846.1"/>
    <property type="molecule type" value="Genomic_DNA"/>
</dbReference>
<organism evidence="3 4">
    <name type="scientific">Undibacterium arcticum</name>
    <dbReference type="NCBI Taxonomy" id="1762892"/>
    <lineage>
        <taxon>Bacteria</taxon>
        <taxon>Pseudomonadati</taxon>
        <taxon>Pseudomonadota</taxon>
        <taxon>Betaproteobacteria</taxon>
        <taxon>Burkholderiales</taxon>
        <taxon>Oxalobacteraceae</taxon>
        <taxon>Undibacterium</taxon>
    </lineage>
</organism>
<protein>
    <recommendedName>
        <fullName evidence="5">TrfB transcriptional repressor protein domain-containing protein</fullName>
    </recommendedName>
</protein>
<gene>
    <name evidence="3" type="ORF">ACFOFO_23320</name>
</gene>
<keyword evidence="1" id="KW-0805">Transcription regulation</keyword>
<comment type="caution">
    <text evidence="3">The sequence shown here is derived from an EMBL/GenBank/DDBJ whole genome shotgun (WGS) entry which is preliminary data.</text>
</comment>
<keyword evidence="4" id="KW-1185">Reference proteome</keyword>
<reference evidence="4" key="1">
    <citation type="journal article" date="2019" name="Int. J. Syst. Evol. Microbiol.">
        <title>The Global Catalogue of Microorganisms (GCM) 10K type strain sequencing project: providing services to taxonomists for standard genome sequencing and annotation.</title>
        <authorList>
            <consortium name="The Broad Institute Genomics Platform"/>
            <consortium name="The Broad Institute Genome Sequencing Center for Infectious Disease"/>
            <person name="Wu L."/>
            <person name="Ma J."/>
        </authorList>
    </citation>
    <scope>NUCLEOTIDE SEQUENCE [LARGE SCALE GENOMIC DNA]</scope>
    <source>
        <strain evidence="4">KCTC 42986</strain>
    </source>
</reference>
<keyword evidence="2" id="KW-0804">Transcription</keyword>
<evidence type="ECO:0000256" key="1">
    <source>
        <dbReference type="ARBA" id="ARBA00023015"/>
    </source>
</evidence>
<evidence type="ECO:0000256" key="2">
    <source>
        <dbReference type="ARBA" id="ARBA00023163"/>
    </source>
</evidence>
<dbReference type="InterPro" id="IPR053721">
    <property type="entry name" value="Fimbrial_Adhesin_Reg"/>
</dbReference>
<dbReference type="RefSeq" id="WP_390329483.1">
    <property type="nucleotide sequence ID" value="NZ_JBHRTP010000091.1"/>
</dbReference>